<evidence type="ECO:0000256" key="6">
    <source>
        <dbReference type="RuleBase" id="RU003679"/>
    </source>
</evidence>
<dbReference type="Proteomes" id="UP001153636">
    <property type="component" value="Chromosome 4"/>
</dbReference>
<dbReference type="Gene3D" id="2.60.120.260">
    <property type="entry name" value="Galactose-binding domain-like"/>
    <property type="match status" value="2"/>
</dbReference>
<evidence type="ECO:0000259" key="8">
    <source>
        <dbReference type="Pfam" id="PF21317"/>
    </source>
</evidence>
<evidence type="ECO:0000256" key="2">
    <source>
        <dbReference type="ARBA" id="ARBA00022801"/>
    </source>
</evidence>
<dbReference type="AlphaFoldDB" id="A0A9P0D495"/>
<accession>A0A9P0D495</accession>
<dbReference type="EMBL" id="OV651816">
    <property type="protein sequence ID" value="CAH1109586.1"/>
    <property type="molecule type" value="Genomic_DNA"/>
</dbReference>
<evidence type="ECO:0000256" key="1">
    <source>
        <dbReference type="ARBA" id="ARBA00009809"/>
    </source>
</evidence>
<dbReference type="InterPro" id="IPR048913">
    <property type="entry name" value="BetaGal_gal-bd"/>
</dbReference>
<gene>
    <name evidence="10" type="ORF">PSYICH_LOCUS10103</name>
</gene>
<dbReference type="OrthoDB" id="1657402at2759"/>
<keyword evidence="3 5" id="KW-0326">Glycosidase</keyword>
<keyword evidence="11" id="KW-1185">Reference proteome</keyword>
<dbReference type="Pfam" id="PF21317">
    <property type="entry name" value="BetaGal_ABD_1"/>
    <property type="match status" value="1"/>
</dbReference>
<dbReference type="InterPro" id="IPR017853">
    <property type="entry name" value="GH"/>
</dbReference>
<evidence type="ECO:0000256" key="3">
    <source>
        <dbReference type="ARBA" id="ARBA00023295"/>
    </source>
</evidence>
<evidence type="ECO:0000256" key="4">
    <source>
        <dbReference type="PIRSR" id="PIRSR006336-1"/>
    </source>
</evidence>
<keyword evidence="2 5" id="KW-0378">Hydrolase</keyword>
<dbReference type="Pfam" id="PF21467">
    <property type="entry name" value="BetaGal_gal-bd"/>
    <property type="match status" value="1"/>
</dbReference>
<dbReference type="EC" id="3.2.1.23" evidence="5"/>
<proteinExistence type="inferred from homology"/>
<dbReference type="SUPFAM" id="SSF49785">
    <property type="entry name" value="Galactose-binding domain-like"/>
    <property type="match status" value="1"/>
</dbReference>
<evidence type="ECO:0000313" key="10">
    <source>
        <dbReference type="EMBL" id="CAH1109586.1"/>
    </source>
</evidence>
<evidence type="ECO:0000259" key="7">
    <source>
        <dbReference type="Pfam" id="PF01301"/>
    </source>
</evidence>
<evidence type="ECO:0000256" key="5">
    <source>
        <dbReference type="RuleBase" id="RU000675"/>
    </source>
</evidence>
<dbReference type="InterPro" id="IPR019801">
    <property type="entry name" value="Glyco_hydro_35_CS"/>
</dbReference>
<comment type="catalytic activity">
    <reaction evidence="5">
        <text>Hydrolysis of terminal non-reducing beta-D-galactose residues in beta-D-galactosides.</text>
        <dbReference type="EC" id="3.2.1.23"/>
    </reaction>
</comment>
<protein>
    <recommendedName>
        <fullName evidence="5">Beta-galactosidase</fullName>
        <ecNumber evidence="5">3.2.1.23</ecNumber>
    </recommendedName>
</protein>
<evidence type="ECO:0000313" key="11">
    <source>
        <dbReference type="Proteomes" id="UP001153636"/>
    </source>
</evidence>
<dbReference type="PANTHER" id="PTHR23421">
    <property type="entry name" value="BETA-GALACTOSIDASE RELATED"/>
    <property type="match status" value="1"/>
</dbReference>
<dbReference type="PROSITE" id="PS01182">
    <property type="entry name" value="GLYCOSYL_HYDROL_F35"/>
    <property type="match status" value="1"/>
</dbReference>
<dbReference type="InterPro" id="IPR048912">
    <property type="entry name" value="BetaGal1-like_ABD1"/>
</dbReference>
<dbReference type="InterPro" id="IPR001944">
    <property type="entry name" value="Glycoside_Hdrlase_35"/>
</dbReference>
<dbReference type="Pfam" id="PF01301">
    <property type="entry name" value="Glyco_hydro_35"/>
    <property type="match status" value="1"/>
</dbReference>
<dbReference type="FunFam" id="2.60.120.260:FF:000049">
    <property type="entry name" value="Beta-galactosidase"/>
    <property type="match status" value="1"/>
</dbReference>
<organism evidence="10 11">
    <name type="scientific">Psylliodes chrysocephalus</name>
    <dbReference type="NCBI Taxonomy" id="3402493"/>
    <lineage>
        <taxon>Eukaryota</taxon>
        <taxon>Metazoa</taxon>
        <taxon>Ecdysozoa</taxon>
        <taxon>Arthropoda</taxon>
        <taxon>Hexapoda</taxon>
        <taxon>Insecta</taxon>
        <taxon>Pterygota</taxon>
        <taxon>Neoptera</taxon>
        <taxon>Endopterygota</taxon>
        <taxon>Coleoptera</taxon>
        <taxon>Polyphaga</taxon>
        <taxon>Cucujiformia</taxon>
        <taxon>Chrysomeloidea</taxon>
        <taxon>Chrysomelidae</taxon>
        <taxon>Galerucinae</taxon>
        <taxon>Alticini</taxon>
        <taxon>Psylliodes</taxon>
    </lineage>
</organism>
<feature type="domain" description="Beta-galactosidase 1-like first all-beta" evidence="8">
    <location>
        <begin position="422"/>
        <end position="542"/>
    </location>
</feature>
<feature type="domain" description="Glycoside hydrolase 35 catalytic" evidence="7">
    <location>
        <begin position="31"/>
        <end position="363"/>
    </location>
</feature>
<dbReference type="GO" id="GO:0004565">
    <property type="term" value="F:beta-galactosidase activity"/>
    <property type="evidence" value="ECO:0007669"/>
    <property type="project" value="UniProtKB-EC"/>
</dbReference>
<feature type="active site" description="Nucleophile" evidence="4">
    <location>
        <position position="267"/>
    </location>
</feature>
<reference evidence="10" key="1">
    <citation type="submission" date="2022-01" db="EMBL/GenBank/DDBJ databases">
        <authorList>
            <person name="King R."/>
        </authorList>
    </citation>
    <scope>NUCLEOTIDE SEQUENCE</scope>
</reference>
<dbReference type="InterPro" id="IPR008979">
    <property type="entry name" value="Galactose-bd-like_sf"/>
</dbReference>
<dbReference type="InterPro" id="IPR031330">
    <property type="entry name" value="Gly_Hdrlase_35_cat"/>
</dbReference>
<dbReference type="InterPro" id="IPR026283">
    <property type="entry name" value="B-gal_1-like"/>
</dbReference>
<name>A0A9P0D495_9CUCU</name>
<dbReference type="PIRSF" id="PIRSF006336">
    <property type="entry name" value="B-gal"/>
    <property type="match status" value="1"/>
</dbReference>
<evidence type="ECO:0000259" key="9">
    <source>
        <dbReference type="Pfam" id="PF21467"/>
    </source>
</evidence>
<comment type="similarity">
    <text evidence="1 6">Belongs to the glycosyl hydrolase 35 family.</text>
</comment>
<feature type="active site" description="Proton donor" evidence="4">
    <location>
        <position position="185"/>
    </location>
</feature>
<feature type="domain" description="Beta-galactosidase galactose-binding" evidence="9">
    <location>
        <begin position="565"/>
        <end position="623"/>
    </location>
</feature>
<sequence>MSLTTDVLPTLYEHYTSGGIHSGLNTDKPYFTLNDKNITLYSGALHYFRVPRAYWRNRLRKLRAAGLNTVETYVPWNLHEPQSGWYDFGKGGSDMEDFLDLTEFLKIAQEEDLFALVRSGPYICAEWEFGGFPSWLLREKHIKFRTSDATYMKYVKRYFNVLLPILALLQFTKGGPIIGFQVENEYGSTERPGKFVPDRAYLRQLRDIFLSNNIVELLYTSDGTSLHDDRGTLPGVLFQTSNFGGSPEVEFGRLLELQPNRPVMAMEFWVGWFDHWSENHHVRDANAFQNTTQRILQYPASFNMYMFHGGTSFGFMNGANVENGRDDNSGYQPDTTSYDYDAPLTENGDYTMKYILVKDLLKKYNKILTRIPQTPHETPCIAYNATPITHQLLLHEVLEKQDIIHSQNVMPMELLPINNNTGQSYGYIVYRKKLLDIPADSVLRIGGRVCDSVVVLLNGNLVSKPLTRVKDLNGFGFWKVQNGNLTLGPNNYTEAVLDLVVENWGRVNFGSLEQFKQYKGLWQDGVYLNDKMIQNWEIFPLEFKKSWTEKLTGWHKPTKTWTVGPALYKTEFFANESMDTYVDMRRWCKGIVLINNFVLGRYSMIGPQQSLYLPGPFVKQGWNKIVVFEHYNPGEEIAFSDKPIFKTRNGNK</sequence>
<dbReference type="Gene3D" id="3.20.20.80">
    <property type="entry name" value="Glycosidases"/>
    <property type="match status" value="1"/>
</dbReference>
<dbReference type="GO" id="GO:0005975">
    <property type="term" value="P:carbohydrate metabolic process"/>
    <property type="evidence" value="ECO:0007669"/>
    <property type="project" value="InterPro"/>
</dbReference>
<dbReference type="SUPFAM" id="SSF51445">
    <property type="entry name" value="(Trans)glycosidases"/>
    <property type="match status" value="1"/>
</dbReference>
<dbReference type="PRINTS" id="PR00742">
    <property type="entry name" value="GLHYDRLASE35"/>
</dbReference>